<comment type="caution">
    <text evidence="2">The sequence shown here is derived from an EMBL/GenBank/DDBJ whole genome shotgun (WGS) entry which is preliminary data.</text>
</comment>
<dbReference type="AlphaFoldDB" id="A0A835Z9R9"/>
<accession>A0A835Z9R9</accession>
<evidence type="ECO:0000313" key="3">
    <source>
        <dbReference type="Proteomes" id="UP000664859"/>
    </source>
</evidence>
<keyword evidence="1" id="KW-1133">Transmembrane helix</keyword>
<sequence>LRAVATLTAAAAIVAGCRNLKATNALTTPWNFRYAEPWQVLNAVTYLLNFAAVRVPGRLDGRQWSQDAATQQRYFAPAGWAFAIWAPIFAGELLFVIYQALPLARVRTSWWLAELSPYFSGAMLLQTLWCGAFRPWARAAGLNLQWIPALLLGLGAAALGGAHGILVQALEDSELSPLSYALAFVPLALHFGWLTAAALVNANGFVAAAAPRSHAVKASAAIASIYLAVLVGAAVTFARRDPIYAAVIAWALAAIADEAAWGKLRGQVDETVLQIQRLTAKGGSRAMLAVAAAPLAAQALRVGGALLRR</sequence>
<dbReference type="Proteomes" id="UP000664859">
    <property type="component" value="Unassembled WGS sequence"/>
</dbReference>
<keyword evidence="1" id="KW-0472">Membrane</keyword>
<feature type="non-terminal residue" evidence="2">
    <location>
        <position position="1"/>
    </location>
</feature>
<dbReference type="OrthoDB" id="5586934at2759"/>
<proteinExistence type="predicted"/>
<evidence type="ECO:0000313" key="2">
    <source>
        <dbReference type="EMBL" id="KAG5189645.1"/>
    </source>
</evidence>
<feature type="transmembrane region" description="Helical" evidence="1">
    <location>
        <begin position="118"/>
        <end position="137"/>
    </location>
</feature>
<protein>
    <submittedName>
        <fullName evidence="2">Uncharacterized protein</fullName>
    </submittedName>
</protein>
<dbReference type="EMBL" id="JAFCMP010000046">
    <property type="protein sequence ID" value="KAG5189645.1"/>
    <property type="molecule type" value="Genomic_DNA"/>
</dbReference>
<gene>
    <name evidence="2" type="ORF">JKP88DRAFT_300907</name>
</gene>
<feature type="transmembrane region" description="Helical" evidence="1">
    <location>
        <begin position="78"/>
        <end position="98"/>
    </location>
</feature>
<feature type="transmembrane region" description="Helical" evidence="1">
    <location>
        <begin position="149"/>
        <end position="170"/>
    </location>
</feature>
<dbReference type="PANTHER" id="PTHR33802">
    <property type="entry name" value="SI:CH211-161H7.5-RELATED"/>
    <property type="match status" value="1"/>
</dbReference>
<name>A0A835Z9R9_9STRA</name>
<feature type="transmembrane region" description="Helical" evidence="1">
    <location>
        <begin position="218"/>
        <end position="237"/>
    </location>
</feature>
<feature type="transmembrane region" description="Helical" evidence="1">
    <location>
        <begin position="182"/>
        <end position="206"/>
    </location>
</feature>
<evidence type="ECO:0000256" key="1">
    <source>
        <dbReference type="SAM" id="Phobius"/>
    </source>
</evidence>
<organism evidence="2 3">
    <name type="scientific">Tribonema minus</name>
    <dbReference type="NCBI Taxonomy" id="303371"/>
    <lineage>
        <taxon>Eukaryota</taxon>
        <taxon>Sar</taxon>
        <taxon>Stramenopiles</taxon>
        <taxon>Ochrophyta</taxon>
        <taxon>PX clade</taxon>
        <taxon>Xanthophyceae</taxon>
        <taxon>Tribonematales</taxon>
        <taxon>Tribonemataceae</taxon>
        <taxon>Tribonema</taxon>
    </lineage>
</organism>
<dbReference type="PANTHER" id="PTHR33802:SF1">
    <property type="entry name" value="XK-RELATED PROTEIN"/>
    <property type="match status" value="1"/>
</dbReference>
<reference evidence="2" key="1">
    <citation type="submission" date="2021-02" db="EMBL/GenBank/DDBJ databases">
        <title>First Annotated Genome of the Yellow-green Alga Tribonema minus.</title>
        <authorList>
            <person name="Mahan K.M."/>
        </authorList>
    </citation>
    <scope>NUCLEOTIDE SEQUENCE</scope>
    <source>
        <strain evidence="2">UTEX B ZZ1240</strain>
    </source>
</reference>
<keyword evidence="3" id="KW-1185">Reference proteome</keyword>
<keyword evidence="1" id="KW-0812">Transmembrane</keyword>